<dbReference type="PANTHER" id="PTHR46889">
    <property type="entry name" value="TRANSPOSASE INSF FOR INSERTION SEQUENCE IS3B-RELATED"/>
    <property type="match status" value="1"/>
</dbReference>
<dbReference type="GO" id="GO:0015074">
    <property type="term" value="P:DNA integration"/>
    <property type="evidence" value="ECO:0007669"/>
    <property type="project" value="InterPro"/>
</dbReference>
<feature type="compositionally biased region" description="Polar residues" evidence="1">
    <location>
        <begin position="327"/>
        <end position="338"/>
    </location>
</feature>
<evidence type="ECO:0000313" key="3">
    <source>
        <dbReference type="EMBL" id="AOU98849.1"/>
    </source>
</evidence>
<reference evidence="4" key="1">
    <citation type="submission" date="2016-09" db="EMBL/GenBank/DDBJ databases">
        <title>Acidihalobacter prosperus F5.</title>
        <authorList>
            <person name="Khaleque H.N."/>
            <person name="Ramsay J.P."/>
            <person name="Kaksonen A.H."/>
            <person name="Boxall N.J."/>
            <person name="Watkin E.L.J."/>
        </authorList>
    </citation>
    <scope>NUCLEOTIDE SEQUENCE [LARGE SCALE GENOMIC DNA]</scope>
    <source>
        <strain evidence="4">F5</strain>
    </source>
</reference>
<keyword evidence="4" id="KW-1185">Reference proteome</keyword>
<name>A0A1D8IQT5_9GAMM</name>
<dbReference type="InterPro" id="IPR048020">
    <property type="entry name" value="Transpos_IS3"/>
</dbReference>
<dbReference type="Proteomes" id="UP000095401">
    <property type="component" value="Chromosome"/>
</dbReference>
<dbReference type="InterPro" id="IPR012337">
    <property type="entry name" value="RNaseH-like_sf"/>
</dbReference>
<evidence type="ECO:0000259" key="2">
    <source>
        <dbReference type="PROSITE" id="PS50994"/>
    </source>
</evidence>
<evidence type="ECO:0000256" key="1">
    <source>
        <dbReference type="SAM" id="MobiDB-lite"/>
    </source>
</evidence>
<dbReference type="InterPro" id="IPR001584">
    <property type="entry name" value="Integrase_cat-core"/>
</dbReference>
<dbReference type="Gene3D" id="3.30.420.10">
    <property type="entry name" value="Ribonuclease H-like superfamily/Ribonuclease H"/>
    <property type="match status" value="1"/>
</dbReference>
<dbReference type="GO" id="GO:0003676">
    <property type="term" value="F:nucleic acid binding"/>
    <property type="evidence" value="ECO:0007669"/>
    <property type="project" value="InterPro"/>
</dbReference>
<dbReference type="InterPro" id="IPR036397">
    <property type="entry name" value="RNaseH_sf"/>
</dbReference>
<sequence length="338" mass="38185">MSALPALSAMVGVARTCAGLGLSRAMLYRRRQPKASTRVTRTPPLKLDAAEQTAVLGELMSPRFVDRAPQQIYAVLLDEGRYLCSVRTMYRLLVARKAVRERREQRVHPVYARPELLAEAPNQLWSWDITKLKTTVKWTYVYLYVVLDVYSRYVVGWLLSTRESAALARELVEQTALREAVPKDQLTLHADRGAPMRSKTLAELLVDLGIEASFSRPQQSNDNPYSESLFKTTKYAPDFPACFAGIDHARDVITPFFEHYNHHHRHTGIGLMTPAAVHHGHAPRITAERAMILAAAFDRHPHRFKGRVPQPPRVPDKVYINPPRENPVSSSAPVTETH</sequence>
<dbReference type="PANTHER" id="PTHR46889:SF4">
    <property type="entry name" value="TRANSPOSASE INSO FOR INSERTION SEQUENCE ELEMENT IS911B-RELATED"/>
    <property type="match status" value="1"/>
</dbReference>
<dbReference type="SUPFAM" id="SSF53098">
    <property type="entry name" value="Ribonuclease H-like"/>
    <property type="match status" value="1"/>
</dbReference>
<dbReference type="NCBIfam" id="NF033516">
    <property type="entry name" value="transpos_IS3"/>
    <property type="match status" value="1"/>
</dbReference>
<organism evidence="3 4">
    <name type="scientific">Acidihalobacter yilgarnensis</name>
    <dbReference type="NCBI Taxonomy" id="2819280"/>
    <lineage>
        <taxon>Bacteria</taxon>
        <taxon>Pseudomonadati</taxon>
        <taxon>Pseudomonadota</taxon>
        <taxon>Gammaproteobacteria</taxon>
        <taxon>Chromatiales</taxon>
        <taxon>Ectothiorhodospiraceae</taxon>
        <taxon>Acidihalobacter</taxon>
    </lineage>
</organism>
<dbReference type="EMBL" id="CP017415">
    <property type="protein sequence ID" value="AOU98849.1"/>
    <property type="molecule type" value="Genomic_DNA"/>
</dbReference>
<accession>A0A1D8IQT5</accession>
<proteinExistence type="predicted"/>
<evidence type="ECO:0000313" key="4">
    <source>
        <dbReference type="Proteomes" id="UP000095401"/>
    </source>
</evidence>
<dbReference type="AlphaFoldDB" id="A0A1D8IQT5"/>
<feature type="region of interest" description="Disordered" evidence="1">
    <location>
        <begin position="303"/>
        <end position="338"/>
    </location>
</feature>
<feature type="domain" description="Integrase catalytic" evidence="2">
    <location>
        <begin position="117"/>
        <end position="282"/>
    </location>
</feature>
<gene>
    <name evidence="3" type="ORF">BI364_13555</name>
</gene>
<dbReference type="KEGG" id="aprs:BI364_13555"/>
<dbReference type="Pfam" id="PF00665">
    <property type="entry name" value="rve"/>
    <property type="match status" value="1"/>
</dbReference>
<dbReference type="PROSITE" id="PS50994">
    <property type="entry name" value="INTEGRASE"/>
    <property type="match status" value="1"/>
</dbReference>
<dbReference type="InterPro" id="IPR050900">
    <property type="entry name" value="Transposase_IS3/IS150/IS904"/>
</dbReference>
<protein>
    <recommendedName>
        <fullName evidence="2">Integrase catalytic domain-containing protein</fullName>
    </recommendedName>
</protein>